<dbReference type="CDD" id="cd00483">
    <property type="entry name" value="HPPK"/>
    <property type="match status" value="1"/>
</dbReference>
<evidence type="ECO:0000313" key="14">
    <source>
        <dbReference type="EMBL" id="CAA9321773.1"/>
    </source>
</evidence>
<dbReference type="NCBIfam" id="TIGR01498">
    <property type="entry name" value="folK"/>
    <property type="match status" value="1"/>
</dbReference>
<keyword evidence="9" id="KW-0289">Folate biosynthesis</keyword>
<evidence type="ECO:0000256" key="12">
    <source>
        <dbReference type="ARBA" id="ARBA00033413"/>
    </source>
</evidence>
<proteinExistence type="inferred from homology"/>
<evidence type="ECO:0000259" key="13">
    <source>
        <dbReference type="PROSITE" id="PS00794"/>
    </source>
</evidence>
<dbReference type="GO" id="GO:0005524">
    <property type="term" value="F:ATP binding"/>
    <property type="evidence" value="ECO:0007669"/>
    <property type="project" value="UniProtKB-KW"/>
</dbReference>
<dbReference type="Gene3D" id="3.30.70.560">
    <property type="entry name" value="7,8-Dihydro-6-hydroxymethylpterin-pyrophosphokinase HPPK"/>
    <property type="match status" value="1"/>
</dbReference>
<keyword evidence="6" id="KW-0547">Nucleotide-binding</keyword>
<evidence type="ECO:0000256" key="5">
    <source>
        <dbReference type="ARBA" id="ARBA00022679"/>
    </source>
</evidence>
<protein>
    <recommendedName>
        <fullName evidence="4">2-amino-4-hydroxy-6-hydroxymethyldihydropteridine pyrophosphokinase</fullName>
        <ecNumber evidence="3">2.7.6.3</ecNumber>
    </recommendedName>
    <alternativeName>
        <fullName evidence="11">6-hydroxymethyl-7,8-dihydropterin pyrophosphokinase</fullName>
    </alternativeName>
    <alternativeName>
        <fullName evidence="12">7,8-dihydro-6-hydroxymethylpterin-pyrophosphokinase</fullName>
    </alternativeName>
</protein>
<evidence type="ECO:0000256" key="6">
    <source>
        <dbReference type="ARBA" id="ARBA00022741"/>
    </source>
</evidence>
<name>A0A6J4L5C2_9SPHI</name>
<accession>A0A6J4L5C2</accession>
<evidence type="ECO:0000256" key="7">
    <source>
        <dbReference type="ARBA" id="ARBA00022777"/>
    </source>
</evidence>
<feature type="domain" description="7,8-dihydro-6-hydroxymethylpterin-pyrophosphokinase" evidence="13">
    <location>
        <begin position="88"/>
        <end position="99"/>
    </location>
</feature>
<dbReference type="InterPro" id="IPR000550">
    <property type="entry name" value="Hppk"/>
</dbReference>
<keyword evidence="8" id="KW-0067">ATP-binding</keyword>
<dbReference type="SUPFAM" id="SSF55083">
    <property type="entry name" value="6-hydroxymethyl-7,8-dihydropterin pyrophosphokinase, HPPK"/>
    <property type="match status" value="1"/>
</dbReference>
<dbReference type="InterPro" id="IPR035907">
    <property type="entry name" value="Hppk_sf"/>
</dbReference>
<sequence length="162" mass="18075">MANKAYLLLGTNLGDRAKHLEAARTGLSRTAGTVTELSSVYETAAWGITEQPVFWNQVVVLDTELPPEVLLAAILAIEQSLGRERDQRWGARTLDVDILYYNDQVIQSPSLSVPHPEIANRRFTLAPLAEIAPDFLHPVRRLTQRQLLDACPDPLPVRRIEA</sequence>
<evidence type="ECO:0000256" key="11">
    <source>
        <dbReference type="ARBA" id="ARBA00029766"/>
    </source>
</evidence>
<evidence type="ECO:0000256" key="8">
    <source>
        <dbReference type="ARBA" id="ARBA00022840"/>
    </source>
</evidence>
<comment type="pathway">
    <text evidence="1">Cofactor biosynthesis; tetrahydrofolate biosynthesis; 2-amino-4-hydroxy-6-hydroxymethyl-7,8-dihydropteridine diphosphate from 7,8-dihydroneopterin triphosphate: step 4/4.</text>
</comment>
<dbReference type="GO" id="GO:0016301">
    <property type="term" value="F:kinase activity"/>
    <property type="evidence" value="ECO:0007669"/>
    <property type="project" value="UniProtKB-KW"/>
</dbReference>
<evidence type="ECO:0000256" key="9">
    <source>
        <dbReference type="ARBA" id="ARBA00022909"/>
    </source>
</evidence>
<dbReference type="GO" id="GO:0003848">
    <property type="term" value="F:2-amino-4-hydroxy-6-hydroxymethyldihydropteridine diphosphokinase activity"/>
    <property type="evidence" value="ECO:0007669"/>
    <property type="project" value="UniProtKB-EC"/>
</dbReference>
<dbReference type="PANTHER" id="PTHR43071">
    <property type="entry name" value="2-AMINO-4-HYDROXY-6-HYDROXYMETHYLDIHYDROPTERIDINE PYROPHOSPHOKINASE"/>
    <property type="match status" value="1"/>
</dbReference>
<evidence type="ECO:0000256" key="2">
    <source>
        <dbReference type="ARBA" id="ARBA00005810"/>
    </source>
</evidence>
<dbReference type="PANTHER" id="PTHR43071:SF1">
    <property type="entry name" value="2-AMINO-4-HYDROXY-6-HYDROXYMETHYLDIHYDROPTERIDINE PYROPHOSPHOKINASE"/>
    <property type="match status" value="1"/>
</dbReference>
<evidence type="ECO:0000256" key="10">
    <source>
        <dbReference type="ARBA" id="ARBA00029409"/>
    </source>
</evidence>
<dbReference type="Pfam" id="PF01288">
    <property type="entry name" value="HPPK"/>
    <property type="match status" value="1"/>
</dbReference>
<organism evidence="14">
    <name type="scientific">uncultured Cytophagales bacterium</name>
    <dbReference type="NCBI Taxonomy" id="158755"/>
    <lineage>
        <taxon>Bacteria</taxon>
        <taxon>Pseudomonadati</taxon>
        <taxon>Bacteroidota</taxon>
        <taxon>Sphingobacteriia</taxon>
        <taxon>Sphingobacteriales</taxon>
        <taxon>environmental samples</taxon>
    </lineage>
</organism>
<keyword evidence="5 14" id="KW-0808">Transferase</keyword>
<evidence type="ECO:0000256" key="4">
    <source>
        <dbReference type="ARBA" id="ARBA00016218"/>
    </source>
</evidence>
<dbReference type="GO" id="GO:0046654">
    <property type="term" value="P:tetrahydrofolate biosynthetic process"/>
    <property type="evidence" value="ECO:0007669"/>
    <property type="project" value="UniProtKB-UniPathway"/>
</dbReference>
<comment type="similarity">
    <text evidence="2">Belongs to the HPPK family.</text>
</comment>
<dbReference type="EC" id="2.7.6.3" evidence="3"/>
<dbReference type="AlphaFoldDB" id="A0A6J4L5C2"/>
<gene>
    <name evidence="14" type="ORF">AVDCRST_MAG56-6982</name>
</gene>
<evidence type="ECO:0000256" key="1">
    <source>
        <dbReference type="ARBA" id="ARBA00005051"/>
    </source>
</evidence>
<keyword evidence="7 14" id="KW-0418">Kinase</keyword>
<reference evidence="14" key="1">
    <citation type="submission" date="2020-02" db="EMBL/GenBank/DDBJ databases">
        <authorList>
            <person name="Meier V. D."/>
        </authorList>
    </citation>
    <scope>NUCLEOTIDE SEQUENCE</scope>
    <source>
        <strain evidence="14">AVDCRST_MAG56</strain>
    </source>
</reference>
<dbReference type="GO" id="GO:0046656">
    <property type="term" value="P:folic acid biosynthetic process"/>
    <property type="evidence" value="ECO:0007669"/>
    <property type="project" value="UniProtKB-KW"/>
</dbReference>
<evidence type="ECO:0000256" key="3">
    <source>
        <dbReference type="ARBA" id="ARBA00013253"/>
    </source>
</evidence>
<dbReference type="UniPathway" id="UPA00077">
    <property type="reaction ID" value="UER00155"/>
</dbReference>
<comment type="function">
    <text evidence="10">Catalyzes the transfer of pyrophosphate from adenosine triphosphate (ATP) to 6-hydroxymethyl-7,8-dihydropterin, an enzymatic step in folate biosynthesis pathway.</text>
</comment>
<dbReference type="EMBL" id="CADCTQ010000577">
    <property type="protein sequence ID" value="CAA9321773.1"/>
    <property type="molecule type" value="Genomic_DNA"/>
</dbReference>
<dbReference type="PROSITE" id="PS00794">
    <property type="entry name" value="HPPK"/>
    <property type="match status" value="1"/>
</dbReference>